<protein>
    <submittedName>
        <fullName evidence="1">Uncharacterized protein</fullName>
    </submittedName>
</protein>
<proteinExistence type="predicted"/>
<comment type="caution">
    <text evidence="1">The sequence shown here is derived from an EMBL/GenBank/DDBJ whole genome shotgun (WGS) entry which is preliminary data.</text>
</comment>
<evidence type="ECO:0000313" key="2">
    <source>
        <dbReference type="Proteomes" id="UP000256869"/>
    </source>
</evidence>
<dbReference type="OrthoDB" id="2607167at2"/>
<dbReference type="RefSeq" id="WP_115996038.1">
    <property type="nucleotide sequence ID" value="NZ_QRDY01000047.1"/>
</dbReference>
<evidence type="ECO:0000313" key="1">
    <source>
        <dbReference type="EMBL" id="RED51132.1"/>
    </source>
</evidence>
<keyword evidence="2" id="KW-1185">Reference proteome</keyword>
<sequence>MRTWDLKEKFDRQDEQHNAVVARYEAAVVAAGTQLQDLKTQKDALIHDEFKTGADRSKEKAKLSAQIEAAEKALTAAEHERGQAYEYRRTMDDRISVRQLVLDWSDGFRSSVRSDELQPVLDRLTKARAAYYNALLDVKDLEAAYEPTFQQLRDMAYNDNVNHPGDYRSPLPIISNSDIPLITREDLLQIENYRKLPNGIDRTTGGAR</sequence>
<dbReference type="Proteomes" id="UP000256869">
    <property type="component" value="Unassembled WGS sequence"/>
</dbReference>
<accession>A0A3D9HNS3</accession>
<dbReference type="AlphaFoldDB" id="A0A3D9HNS3"/>
<dbReference type="EMBL" id="QRDY01000047">
    <property type="protein sequence ID" value="RED51132.1"/>
    <property type="molecule type" value="Genomic_DNA"/>
</dbReference>
<gene>
    <name evidence="1" type="ORF">DFP95_1473</name>
</gene>
<reference evidence="1 2" key="1">
    <citation type="submission" date="2018-07" db="EMBL/GenBank/DDBJ databases">
        <title>Genomic Encyclopedia of Type Strains, Phase III (KMG-III): the genomes of soil and plant-associated and newly described type strains.</title>
        <authorList>
            <person name="Whitman W."/>
        </authorList>
    </citation>
    <scope>NUCLEOTIDE SEQUENCE [LARGE SCALE GENOMIC DNA]</scope>
    <source>
        <strain evidence="1 2">CECT 8236</strain>
    </source>
</reference>
<name>A0A3D9HNS3_9BACL</name>
<organism evidence="1 2">
    <name type="scientific">Cohnella lupini</name>
    <dbReference type="NCBI Taxonomy" id="1294267"/>
    <lineage>
        <taxon>Bacteria</taxon>
        <taxon>Bacillati</taxon>
        <taxon>Bacillota</taxon>
        <taxon>Bacilli</taxon>
        <taxon>Bacillales</taxon>
        <taxon>Paenibacillaceae</taxon>
        <taxon>Cohnella</taxon>
    </lineage>
</organism>